<evidence type="ECO:0000313" key="1">
    <source>
        <dbReference type="EMBL" id="KHN69083.1"/>
    </source>
</evidence>
<dbReference type="InParanoid" id="A0A0B2UI93"/>
<dbReference type="AlphaFoldDB" id="A0A0B2UI93"/>
<protein>
    <submittedName>
        <fullName evidence="1">Uncharacterized protein</fullName>
    </submittedName>
</protein>
<dbReference type="EMBL" id="JOKQ01000009">
    <property type="protein sequence ID" value="KHN69083.1"/>
    <property type="molecule type" value="Genomic_DNA"/>
</dbReference>
<dbReference type="Proteomes" id="UP000031056">
    <property type="component" value="Unassembled WGS sequence"/>
</dbReference>
<dbReference type="RefSeq" id="XP_014563125.1">
    <property type="nucleotide sequence ID" value="XM_014707639.1"/>
</dbReference>
<dbReference type="GeneID" id="26262220"/>
<dbReference type="VEuPathDB" id="MicrosporidiaDB:M896_090060"/>
<proteinExistence type="predicted"/>
<name>A0A0B2UI93_9MICR</name>
<dbReference type="HOGENOM" id="CLU_1326362_0_0_1"/>
<accession>A0A0B2UI93</accession>
<gene>
    <name evidence="1" type="ORF">M896_090060</name>
</gene>
<reference evidence="1 2" key="1">
    <citation type="journal article" date="2014" name="MBio">
        <title>The Ordospora colligata genome; evolution of extreme reduction in microsporidia and host-to-parasite horizontal gene transfer.</title>
        <authorList>
            <person name="Pombert J.-F."/>
            <person name="Haag K.L."/>
            <person name="Beidas S."/>
            <person name="Ebert D."/>
            <person name="Keeling P.J."/>
        </authorList>
    </citation>
    <scope>NUCLEOTIDE SEQUENCE [LARGE SCALE GENOMIC DNA]</scope>
    <source>
        <strain evidence="1 2">OC4</strain>
    </source>
</reference>
<organism evidence="1 2">
    <name type="scientific">Ordospora colligata OC4</name>
    <dbReference type="NCBI Taxonomy" id="1354746"/>
    <lineage>
        <taxon>Eukaryota</taxon>
        <taxon>Fungi</taxon>
        <taxon>Fungi incertae sedis</taxon>
        <taxon>Microsporidia</taxon>
        <taxon>Ordosporidae</taxon>
        <taxon>Ordospora</taxon>
    </lineage>
</organism>
<sequence>MGVIELSSQLYDALVFVGKFSSKVTISGAGMCSENILIEMPAKCDCEFTVRIKDLMEMLEKTREFVFEEGKLKYKYEIDVSDDKIEVERHVRIFDGIHRIQGGVLLMSLLISDFKVLSRDDIEITADKEGNMVFRSFGMVRTELRYAGSKVVDHTIDSLRVLVRSKDLRVVEALRGDVIFSFLDTHILVYSFERVHTVVVQIRLLVD</sequence>
<comment type="caution">
    <text evidence="1">The sequence shown here is derived from an EMBL/GenBank/DDBJ whole genome shotgun (WGS) entry which is preliminary data.</text>
</comment>
<evidence type="ECO:0000313" key="2">
    <source>
        <dbReference type="Proteomes" id="UP000031056"/>
    </source>
</evidence>
<dbReference type="OrthoDB" id="2189452at2759"/>
<keyword evidence="2" id="KW-1185">Reference proteome</keyword>